<feature type="compositionally biased region" description="Basic and acidic residues" evidence="1">
    <location>
        <begin position="150"/>
        <end position="160"/>
    </location>
</feature>
<reference evidence="2" key="1">
    <citation type="submission" date="2020-11" db="EMBL/GenBank/DDBJ databases">
        <authorList>
            <consortium name="DOE Joint Genome Institute"/>
            <person name="Ahrendt S."/>
            <person name="Riley R."/>
            <person name="Andreopoulos W."/>
            <person name="Labutti K."/>
            <person name="Pangilinan J."/>
            <person name="Ruiz-Duenas F.J."/>
            <person name="Barrasa J.M."/>
            <person name="Sanchez-Garcia M."/>
            <person name="Camarero S."/>
            <person name="Miyauchi S."/>
            <person name="Serrano A."/>
            <person name="Linde D."/>
            <person name="Babiker R."/>
            <person name="Drula E."/>
            <person name="Ayuso-Fernandez I."/>
            <person name="Pacheco R."/>
            <person name="Padilla G."/>
            <person name="Ferreira P."/>
            <person name="Barriuso J."/>
            <person name="Kellner H."/>
            <person name="Castanera R."/>
            <person name="Alfaro M."/>
            <person name="Ramirez L."/>
            <person name="Pisabarro A.G."/>
            <person name="Kuo A."/>
            <person name="Tritt A."/>
            <person name="Lipzen A."/>
            <person name="He G."/>
            <person name="Yan M."/>
            <person name="Ng V."/>
            <person name="Cullen D."/>
            <person name="Martin F."/>
            <person name="Rosso M.-N."/>
            <person name="Henrissat B."/>
            <person name="Hibbett D."/>
            <person name="Martinez A.T."/>
            <person name="Grigoriev I.V."/>
        </authorList>
    </citation>
    <scope>NUCLEOTIDE SEQUENCE</scope>
    <source>
        <strain evidence="2">AH 40177</strain>
    </source>
</reference>
<accession>A0A9P5UD37</accession>
<evidence type="ECO:0000313" key="3">
    <source>
        <dbReference type="Proteomes" id="UP000772434"/>
    </source>
</evidence>
<dbReference type="Proteomes" id="UP000772434">
    <property type="component" value="Unassembled WGS sequence"/>
</dbReference>
<feature type="compositionally biased region" description="Basic residues" evidence="1">
    <location>
        <begin position="161"/>
        <end position="170"/>
    </location>
</feature>
<protein>
    <submittedName>
        <fullName evidence="2">Uncharacterized protein</fullName>
    </submittedName>
</protein>
<name>A0A9P5UD37_9AGAR</name>
<keyword evidence="3" id="KW-1185">Reference proteome</keyword>
<feature type="region of interest" description="Disordered" evidence="1">
    <location>
        <begin position="129"/>
        <end position="170"/>
    </location>
</feature>
<dbReference type="EMBL" id="JADNRY010000011">
    <property type="protein sequence ID" value="KAF9074779.1"/>
    <property type="molecule type" value="Genomic_DNA"/>
</dbReference>
<comment type="caution">
    <text evidence="2">The sequence shown here is derived from an EMBL/GenBank/DDBJ whole genome shotgun (WGS) entry which is preliminary data.</text>
</comment>
<organism evidence="2 3">
    <name type="scientific">Rhodocollybia butyracea</name>
    <dbReference type="NCBI Taxonomy" id="206335"/>
    <lineage>
        <taxon>Eukaryota</taxon>
        <taxon>Fungi</taxon>
        <taxon>Dikarya</taxon>
        <taxon>Basidiomycota</taxon>
        <taxon>Agaricomycotina</taxon>
        <taxon>Agaricomycetes</taxon>
        <taxon>Agaricomycetidae</taxon>
        <taxon>Agaricales</taxon>
        <taxon>Marasmiineae</taxon>
        <taxon>Omphalotaceae</taxon>
        <taxon>Rhodocollybia</taxon>
    </lineage>
</organism>
<sequence length="170" mass="19333">MGRLTREISILQTIDVVERITREKEGEKRERRGNERELLEEEDVKYLSITHQYPAPAISSHLPHFHLPLPSPTLPQHQTTQITRPLSHYNHLPLLRPFIHPPPECSVFGTTQRPTLSFPESTWMRKVSRCLIPPPPTAPTPALRPKAKGKGKEGNKDGKGLKGRGRPKRS</sequence>
<dbReference type="AlphaFoldDB" id="A0A9P5UD37"/>
<gene>
    <name evidence="2" type="ORF">BDP27DRAFT_1315948</name>
</gene>
<proteinExistence type="predicted"/>
<evidence type="ECO:0000313" key="2">
    <source>
        <dbReference type="EMBL" id="KAF9074779.1"/>
    </source>
</evidence>
<evidence type="ECO:0000256" key="1">
    <source>
        <dbReference type="SAM" id="MobiDB-lite"/>
    </source>
</evidence>